<dbReference type="EMBL" id="MNPL01005961">
    <property type="protein sequence ID" value="OQR75698.1"/>
    <property type="molecule type" value="Genomic_DNA"/>
</dbReference>
<dbReference type="AlphaFoldDB" id="A0A1V9XQR7"/>
<reference evidence="1 2" key="1">
    <citation type="journal article" date="2017" name="Gigascience">
        <title>Draft genome of the honey bee ectoparasitic mite, Tropilaelaps mercedesae, is shaped by the parasitic life history.</title>
        <authorList>
            <person name="Dong X."/>
            <person name="Armstrong S.D."/>
            <person name="Xia D."/>
            <person name="Makepeace B.L."/>
            <person name="Darby A.C."/>
            <person name="Kadowaki T."/>
        </authorList>
    </citation>
    <scope>NUCLEOTIDE SEQUENCE [LARGE SCALE GENOMIC DNA]</scope>
    <source>
        <strain evidence="1">Wuxi-XJTLU</strain>
    </source>
</reference>
<gene>
    <name evidence="1" type="ORF">BIW11_08252</name>
</gene>
<organism evidence="1 2">
    <name type="scientific">Tropilaelaps mercedesae</name>
    <dbReference type="NCBI Taxonomy" id="418985"/>
    <lineage>
        <taxon>Eukaryota</taxon>
        <taxon>Metazoa</taxon>
        <taxon>Ecdysozoa</taxon>
        <taxon>Arthropoda</taxon>
        <taxon>Chelicerata</taxon>
        <taxon>Arachnida</taxon>
        <taxon>Acari</taxon>
        <taxon>Parasitiformes</taxon>
        <taxon>Mesostigmata</taxon>
        <taxon>Gamasina</taxon>
        <taxon>Dermanyssoidea</taxon>
        <taxon>Laelapidae</taxon>
        <taxon>Tropilaelaps</taxon>
    </lineage>
</organism>
<evidence type="ECO:0000313" key="2">
    <source>
        <dbReference type="Proteomes" id="UP000192247"/>
    </source>
</evidence>
<comment type="caution">
    <text evidence="1">The sequence shown here is derived from an EMBL/GenBank/DDBJ whole genome shotgun (WGS) entry which is preliminary data.</text>
</comment>
<accession>A0A1V9XQR7</accession>
<evidence type="ECO:0000313" key="1">
    <source>
        <dbReference type="EMBL" id="OQR75698.1"/>
    </source>
</evidence>
<protein>
    <submittedName>
        <fullName evidence="1">Uncharacterized protein</fullName>
    </submittedName>
</protein>
<dbReference type="Proteomes" id="UP000192247">
    <property type="component" value="Unassembled WGS sequence"/>
</dbReference>
<dbReference type="OrthoDB" id="10326870at2759"/>
<keyword evidence="2" id="KW-1185">Reference proteome</keyword>
<sequence>MMRIVLVIFSQEWEGKGTRSNMLSDHSCHKCANNTSSNKCETTTTTTTMCAMLTDGQVLEAICDAGSSNILIVKQNRKNLKSPTHICRMCGYGDFSSQRVRRHLMLKHHAVMAKILDHGSASPIHMPMIHAVHSLNTHSVHNVLLSAHNEKSSILADRLSFNRSHLDSEPESPLSVASHKVCGDDLPEDLSVHSDGSSVCHSDNDENVQVVPQFKPQTQSATYKASENKRSVIVRTPKKATKRFASQNSSGPASSQSILKRRLLGLGDEPLVDDLEASEASLNSSELNVKMVYSNQKFVIDSSESFWLKGYKLPPRYELAPTA</sequence>
<dbReference type="InParanoid" id="A0A1V9XQR7"/>
<proteinExistence type="predicted"/>
<name>A0A1V9XQR7_9ACAR</name>